<feature type="binding site" description="via carbamate group" evidence="1">
    <location>
        <position position="157"/>
    </location>
    <ligand>
        <name>Zn(2+)</name>
        <dbReference type="ChEBI" id="CHEBI:29105"/>
        <label>1</label>
    </ligand>
</feature>
<organism evidence="4 5">
    <name type="scientific">Kroppenstedtia pulmonis</name>
    <dbReference type="NCBI Taxonomy" id="1380685"/>
    <lineage>
        <taxon>Bacteria</taxon>
        <taxon>Bacillati</taxon>
        <taxon>Bacillota</taxon>
        <taxon>Bacilli</taxon>
        <taxon>Bacillales</taxon>
        <taxon>Thermoactinomycetaceae</taxon>
        <taxon>Kroppenstedtia</taxon>
    </lineage>
</organism>
<keyword evidence="4" id="KW-0378">Hydrolase</keyword>
<accession>A0A7D3XQ81</accession>
<dbReference type="NCBIfam" id="TIGR03583">
    <property type="entry name" value="EF_0837"/>
    <property type="match status" value="1"/>
</dbReference>
<feature type="binding site" evidence="1">
    <location>
        <position position="213"/>
    </location>
    <ligand>
        <name>Zn(2+)</name>
        <dbReference type="ChEBI" id="CHEBI:29105"/>
        <label>2</label>
    </ligand>
</feature>
<name>A0A7D3XQ81_9BACL</name>
<dbReference type="GO" id="GO:0019213">
    <property type="term" value="F:deacetylase activity"/>
    <property type="evidence" value="ECO:0007669"/>
    <property type="project" value="InterPro"/>
</dbReference>
<gene>
    <name evidence="4" type="ORF">GXN76_01395</name>
</gene>
<evidence type="ECO:0000313" key="5">
    <source>
        <dbReference type="Proteomes" id="UP000503088"/>
    </source>
</evidence>
<dbReference type="EC" id="3.5.2.3" evidence="4"/>
<dbReference type="EMBL" id="CP048104">
    <property type="protein sequence ID" value="QKG83248.1"/>
    <property type="molecule type" value="Genomic_DNA"/>
</dbReference>
<feature type="binding site" evidence="1">
    <location>
        <position position="278"/>
    </location>
    <ligand>
        <name>Zn(2+)</name>
        <dbReference type="ChEBI" id="CHEBI:29105"/>
        <label>1</label>
    </ligand>
</feature>
<feature type="modified residue" description="N6-carboxylysine" evidence="2">
    <location>
        <position position="157"/>
    </location>
</feature>
<feature type="binding site" description="via carbamate group" evidence="1">
    <location>
        <position position="157"/>
    </location>
    <ligand>
        <name>Zn(2+)</name>
        <dbReference type="ChEBI" id="CHEBI:29105"/>
        <label>2</label>
    </ligand>
</feature>
<dbReference type="PANTHER" id="PTHR42717">
    <property type="entry name" value="DIHYDROOROTASE-RELATED"/>
    <property type="match status" value="1"/>
</dbReference>
<dbReference type="InterPro" id="IPR032466">
    <property type="entry name" value="Metal_Hydrolase"/>
</dbReference>
<dbReference type="PANTHER" id="PTHR42717:SF1">
    <property type="entry name" value="IMIDAZOLONEPROPIONASE AND RELATED AMIDOHYDROLASES"/>
    <property type="match status" value="1"/>
</dbReference>
<protein>
    <submittedName>
        <fullName evidence="4">Amidohydrolase/deacetylase family metallohydrolase</fullName>
        <ecNumber evidence="4">3.5.2.3</ecNumber>
    </submittedName>
</protein>
<dbReference type="InterPro" id="IPR047601">
    <property type="entry name" value="EF_0837-like"/>
</dbReference>
<dbReference type="NCBIfam" id="NF006689">
    <property type="entry name" value="PRK09237.1"/>
    <property type="match status" value="1"/>
</dbReference>
<dbReference type="Pfam" id="PF22647">
    <property type="entry name" value="EF_0837-like_N"/>
    <property type="match status" value="1"/>
</dbReference>
<dbReference type="SUPFAM" id="SSF51338">
    <property type="entry name" value="Composite domain of metallo-dependent hydrolases"/>
    <property type="match status" value="1"/>
</dbReference>
<feature type="binding site" evidence="1">
    <location>
        <position position="63"/>
    </location>
    <ligand>
        <name>Zn(2+)</name>
        <dbReference type="ChEBI" id="CHEBI:29105"/>
        <label>1</label>
    </ligand>
</feature>
<dbReference type="SUPFAM" id="SSF51556">
    <property type="entry name" value="Metallo-dependent hydrolases"/>
    <property type="match status" value="1"/>
</dbReference>
<feature type="binding site" evidence="1">
    <location>
        <position position="65"/>
    </location>
    <ligand>
        <name>Zn(2+)</name>
        <dbReference type="ChEBI" id="CHEBI:29105"/>
        <label>1</label>
    </ligand>
</feature>
<dbReference type="KEGG" id="kpul:GXN76_01395"/>
<evidence type="ECO:0000256" key="2">
    <source>
        <dbReference type="PIRSR" id="PIRSR039004-2"/>
    </source>
</evidence>
<dbReference type="InterPro" id="IPR020043">
    <property type="entry name" value="Deacetylase_Atu3266-like"/>
</dbReference>
<proteinExistence type="predicted"/>
<dbReference type="Gene3D" id="3.20.20.140">
    <property type="entry name" value="Metal-dependent hydrolases"/>
    <property type="match status" value="1"/>
</dbReference>
<dbReference type="Gene3D" id="2.30.40.10">
    <property type="entry name" value="Urease, subunit C, domain 1"/>
    <property type="match status" value="1"/>
</dbReference>
<keyword evidence="5" id="KW-1185">Reference proteome</keyword>
<dbReference type="GO" id="GO:0046872">
    <property type="term" value="F:metal ion binding"/>
    <property type="evidence" value="ECO:0007669"/>
    <property type="project" value="UniProtKB-KW"/>
</dbReference>
<evidence type="ECO:0000256" key="3">
    <source>
        <dbReference type="PIRSR" id="PIRSR039004-3"/>
    </source>
</evidence>
<dbReference type="Proteomes" id="UP000503088">
    <property type="component" value="Chromosome"/>
</dbReference>
<keyword evidence="1" id="KW-0479">Metal-binding</keyword>
<evidence type="ECO:0000256" key="1">
    <source>
        <dbReference type="PIRSR" id="PIRSR039004-1"/>
    </source>
</evidence>
<dbReference type="PIRSF" id="PIRSF039004">
    <property type="entry name" value="ADE_EF_0837"/>
    <property type="match status" value="1"/>
</dbReference>
<feature type="binding site" evidence="1">
    <location>
        <position position="190"/>
    </location>
    <ligand>
        <name>Zn(2+)</name>
        <dbReference type="ChEBI" id="CHEBI:29105"/>
        <label>2</label>
    </ligand>
</feature>
<dbReference type="AlphaFoldDB" id="A0A7D3XQ81"/>
<keyword evidence="1" id="KW-0862">Zinc</keyword>
<dbReference type="InterPro" id="IPR011059">
    <property type="entry name" value="Metal-dep_hydrolase_composite"/>
</dbReference>
<evidence type="ECO:0000313" key="4">
    <source>
        <dbReference type="EMBL" id="QKG83248.1"/>
    </source>
</evidence>
<dbReference type="GO" id="GO:0004151">
    <property type="term" value="F:dihydroorotase activity"/>
    <property type="evidence" value="ECO:0007669"/>
    <property type="project" value="UniProtKB-EC"/>
</dbReference>
<reference evidence="4 5" key="1">
    <citation type="submission" date="2020-01" db="EMBL/GenBank/DDBJ databases">
        <authorList>
            <person name="Gulvik C.A."/>
            <person name="Batra D.G."/>
        </authorList>
    </citation>
    <scope>NUCLEOTIDE SEQUENCE [LARGE SCALE GENOMIC DNA]</scope>
    <source>
        <strain evidence="4 5">W9323</strain>
    </source>
</reference>
<sequence length="377" mass="41764">MSTGWGWRVLILKRAKLTDKSVKDIVIKDGMIHEVGRNLEHHDSHEIDLHGEVYVSRGWIDLHTHAFSKFPPYCAHGDEIGYQTGVTTVVDAGSSGYDDIDEFYEETKLRKTRILAFLNVSKTGLGRVDELSDLNNLSFPGLKKACEKYPHFIVGLKARISSSVVRNNGIQPLKIAKRYADELNLPLMVHIGNGPPLLGDILEELTAGDIVTHCFHGKHNHLFQNGPLPGLYSPIKQCREALSRGVLFDIGHGTDSFSFAVARKAKAEGVPFHTISTDLYNRNKEKGPVYDMATTLTKFLYLGYDLETVIGAVTKAPANLLDKRQSGQLEKGMVADLTLFTVDCGEYVLTDSLGESVTYHQKILPKGVVLGGEYIEL</sequence>
<feature type="site" description="Transition state stabilizer" evidence="3">
    <location>
        <position position="159"/>
    </location>
</feature>